<proteinExistence type="predicted"/>
<dbReference type="SUPFAM" id="SSF53254">
    <property type="entry name" value="Phosphoglycerate mutase-like"/>
    <property type="match status" value="1"/>
</dbReference>
<dbReference type="EMBL" id="FLUO01000001">
    <property type="protein sequence ID" value="SBW08254.1"/>
    <property type="molecule type" value="Genomic_DNA"/>
</dbReference>
<organism evidence="1">
    <name type="scientific">uncultured Alphaproteobacteria bacterium</name>
    <dbReference type="NCBI Taxonomy" id="91750"/>
    <lineage>
        <taxon>Bacteria</taxon>
        <taxon>Pseudomonadati</taxon>
        <taxon>Pseudomonadota</taxon>
        <taxon>Alphaproteobacteria</taxon>
        <taxon>environmental samples</taxon>
    </lineage>
</organism>
<dbReference type="Gene3D" id="3.40.50.1240">
    <property type="entry name" value="Phosphoglycerate mutase-like"/>
    <property type="match status" value="1"/>
</dbReference>
<dbReference type="InterPro" id="IPR013078">
    <property type="entry name" value="His_Pase_superF_clade-1"/>
</dbReference>
<protein>
    <submittedName>
        <fullName evidence="1">Putative phosphoglycerate mutase</fullName>
        <ecNumber evidence="1">5.4.2.-</ecNumber>
    </submittedName>
</protein>
<evidence type="ECO:0000313" key="1">
    <source>
        <dbReference type="EMBL" id="SBW08254.1"/>
    </source>
</evidence>
<reference evidence="1" key="1">
    <citation type="submission" date="2016-04" db="EMBL/GenBank/DDBJ databases">
        <authorList>
            <person name="Evans L.H."/>
            <person name="Alamgir A."/>
            <person name="Owens N."/>
            <person name="Weber N.D."/>
            <person name="Virtaneva K."/>
            <person name="Barbian K."/>
            <person name="Babar A."/>
            <person name="Rosenke K."/>
        </authorList>
    </citation>
    <scope>NUCLEOTIDE SEQUENCE</scope>
    <source>
        <strain evidence="1">86</strain>
    </source>
</reference>
<dbReference type="EC" id="5.4.2.-" evidence="1"/>
<name>A0A212K969_9PROT</name>
<dbReference type="AlphaFoldDB" id="A0A212K969"/>
<gene>
    <name evidence="1" type="ORF">KL86APRO_12363</name>
</gene>
<accession>A0A212K969</accession>
<dbReference type="InterPro" id="IPR029033">
    <property type="entry name" value="His_PPase_superfam"/>
</dbReference>
<sequence length="217" mass="23576">MGRGLAVKLNGRKTRWWWVRHAPVPVAGRIVYGRHDVACDCSDSAVFAAQARHLPAGAVVLTSGLSRARLTLAALAEQGFAFDPSTVLTEPAFEERYFGDWEGLTWEEIEAAEPGAPQAFFDDPYRYRPAGGGENTFDHAARVGAAVARISREFPGRDIVAVAHAGSIRAQIANVLDLPHAAAQRLDVDFVSITRIDHYHDDLEGIARVGAVNVLHV</sequence>
<keyword evidence="1" id="KW-0413">Isomerase</keyword>
<dbReference type="SMART" id="SM00855">
    <property type="entry name" value="PGAM"/>
    <property type="match status" value="1"/>
</dbReference>
<dbReference type="GO" id="GO:0016853">
    <property type="term" value="F:isomerase activity"/>
    <property type="evidence" value="ECO:0007669"/>
    <property type="project" value="UniProtKB-KW"/>
</dbReference>
<dbReference type="Pfam" id="PF00300">
    <property type="entry name" value="His_Phos_1"/>
    <property type="match status" value="1"/>
</dbReference>